<reference evidence="2" key="1">
    <citation type="submission" date="2016-10" db="EMBL/GenBank/DDBJ databases">
        <authorList>
            <person name="Varghese N."/>
            <person name="Submissions S."/>
        </authorList>
    </citation>
    <scope>NUCLEOTIDE SEQUENCE [LARGE SCALE GENOMIC DNA]</scope>
    <source>
        <strain evidence="2">DSM 123</strain>
    </source>
</reference>
<name>A0A1H8VTN4_9BRAD</name>
<proteinExistence type="predicted"/>
<dbReference type="AlphaFoldDB" id="A0A1H8VTN4"/>
<dbReference type="RefSeq" id="WP_092685573.1">
    <property type="nucleotide sequence ID" value="NZ_FODT01000009.1"/>
</dbReference>
<accession>A0A1H8VTN4</accession>
<organism evidence="1 2">
    <name type="scientific">Rhodopseudomonas pseudopalustris</name>
    <dbReference type="NCBI Taxonomy" id="1513892"/>
    <lineage>
        <taxon>Bacteria</taxon>
        <taxon>Pseudomonadati</taxon>
        <taxon>Pseudomonadota</taxon>
        <taxon>Alphaproteobacteria</taxon>
        <taxon>Hyphomicrobiales</taxon>
        <taxon>Nitrobacteraceae</taxon>
        <taxon>Rhodopseudomonas</taxon>
    </lineage>
</organism>
<dbReference type="EMBL" id="FODT01000009">
    <property type="protein sequence ID" value="SEP18587.1"/>
    <property type="molecule type" value="Genomic_DNA"/>
</dbReference>
<sequence length="66" mass="7154">MSDVEEIEKAIAALAPGDLARLRAWFDAFDASHFDARIERDATSGKLDALAERALAAHRGGRTSEL</sequence>
<dbReference type="Proteomes" id="UP000199615">
    <property type="component" value="Unassembled WGS sequence"/>
</dbReference>
<evidence type="ECO:0000313" key="1">
    <source>
        <dbReference type="EMBL" id="SEP18587.1"/>
    </source>
</evidence>
<protein>
    <submittedName>
        <fullName evidence="1">Uncharacterized protein</fullName>
    </submittedName>
</protein>
<gene>
    <name evidence="1" type="ORF">SAMN05444123_109198</name>
</gene>
<dbReference type="OrthoDB" id="9800707at2"/>
<evidence type="ECO:0000313" key="2">
    <source>
        <dbReference type="Proteomes" id="UP000199615"/>
    </source>
</evidence>
<keyword evidence="2" id="KW-1185">Reference proteome</keyword>